<dbReference type="PANTHER" id="PTHR30474">
    <property type="entry name" value="CELL CYCLE PROTEIN"/>
    <property type="match status" value="1"/>
</dbReference>
<dbReference type="GO" id="GO:0008360">
    <property type="term" value="P:regulation of cell shape"/>
    <property type="evidence" value="ECO:0007669"/>
    <property type="project" value="UniProtKB-KW"/>
</dbReference>
<dbReference type="PANTHER" id="PTHR30474:SF2">
    <property type="entry name" value="PEPTIDOGLYCAN GLYCOSYLTRANSFERASE FTSW-RELATED"/>
    <property type="match status" value="1"/>
</dbReference>
<evidence type="ECO:0000256" key="8">
    <source>
        <dbReference type="ARBA" id="ARBA00022960"/>
    </source>
</evidence>
<keyword evidence="9" id="KW-0573">Peptidoglycan synthesis</keyword>
<dbReference type="eggNOG" id="COG0772">
    <property type="taxonomic scope" value="Bacteria"/>
</dbReference>
<dbReference type="AlphaFoldDB" id="G8LZ52"/>
<evidence type="ECO:0000256" key="14">
    <source>
        <dbReference type="ARBA" id="ARBA00032370"/>
    </source>
</evidence>
<evidence type="ECO:0000256" key="22">
    <source>
        <dbReference type="SAM" id="Phobius"/>
    </source>
</evidence>
<evidence type="ECO:0000256" key="15">
    <source>
        <dbReference type="ARBA" id="ARBA00033270"/>
    </source>
</evidence>
<dbReference type="EMBL" id="CP003065">
    <property type="protein sequence ID" value="AEV68996.1"/>
    <property type="molecule type" value="Genomic_DNA"/>
</dbReference>
<dbReference type="Proteomes" id="UP000005435">
    <property type="component" value="Chromosome"/>
</dbReference>
<comment type="pathway">
    <text evidence="2">Cell wall biogenesis; peptidoglycan biosynthesis.</text>
</comment>
<evidence type="ECO:0000256" key="16">
    <source>
        <dbReference type="ARBA" id="ARBA00038053"/>
    </source>
</evidence>
<evidence type="ECO:0000256" key="17">
    <source>
        <dbReference type="ARBA" id="ARBA00041185"/>
    </source>
</evidence>
<keyword evidence="4 23" id="KW-0132">Cell division</keyword>
<evidence type="ECO:0000313" key="24">
    <source>
        <dbReference type="Proteomes" id="UP000005435"/>
    </source>
</evidence>
<evidence type="ECO:0000256" key="18">
    <source>
        <dbReference type="ARBA" id="ARBA00041418"/>
    </source>
</evidence>
<dbReference type="Pfam" id="PF01098">
    <property type="entry name" value="FTSW_RODA_SPOVE"/>
    <property type="match status" value="1"/>
</dbReference>
<feature type="transmembrane region" description="Helical" evidence="22">
    <location>
        <begin position="91"/>
        <end position="110"/>
    </location>
</feature>
<feature type="transmembrane region" description="Helical" evidence="22">
    <location>
        <begin position="351"/>
        <end position="372"/>
    </location>
</feature>
<evidence type="ECO:0000256" key="19">
    <source>
        <dbReference type="ARBA" id="ARBA00044770"/>
    </source>
</evidence>
<evidence type="ECO:0000256" key="21">
    <source>
        <dbReference type="ARBA" id="ARBA00049966"/>
    </source>
</evidence>
<dbReference type="STRING" id="720554.Clocl_2421"/>
<protein>
    <recommendedName>
        <fullName evidence="17">Probable peptidoglycan glycosyltransferase FtsW</fullName>
        <ecNumber evidence="19">2.4.99.28</ecNumber>
    </recommendedName>
    <alternativeName>
        <fullName evidence="18">Cell division protein FtsW</fullName>
    </alternativeName>
    <alternativeName>
        <fullName evidence="15">Cell wall polymerase</fullName>
    </alternativeName>
    <alternativeName>
        <fullName evidence="14">Peptidoglycan polymerase</fullName>
    </alternativeName>
</protein>
<dbReference type="GO" id="GO:0009252">
    <property type="term" value="P:peptidoglycan biosynthetic process"/>
    <property type="evidence" value="ECO:0007669"/>
    <property type="project" value="UniProtKB-KW"/>
</dbReference>
<proteinExistence type="inferred from homology"/>
<keyword evidence="11 22" id="KW-0472">Membrane</keyword>
<evidence type="ECO:0000313" key="23">
    <source>
        <dbReference type="EMBL" id="AEV68996.1"/>
    </source>
</evidence>
<feature type="transmembrane region" description="Helical" evidence="22">
    <location>
        <begin position="21"/>
        <end position="44"/>
    </location>
</feature>
<evidence type="ECO:0000256" key="9">
    <source>
        <dbReference type="ARBA" id="ARBA00022984"/>
    </source>
</evidence>
<organism evidence="23 24">
    <name type="scientific">Acetivibrio clariflavus (strain DSM 19732 / NBRC 101661 / EBR45)</name>
    <name type="common">Clostridium clariflavum</name>
    <dbReference type="NCBI Taxonomy" id="720554"/>
    <lineage>
        <taxon>Bacteria</taxon>
        <taxon>Bacillati</taxon>
        <taxon>Bacillota</taxon>
        <taxon>Clostridia</taxon>
        <taxon>Eubacteriales</taxon>
        <taxon>Oscillospiraceae</taxon>
        <taxon>Acetivibrio</taxon>
    </lineage>
</organism>
<dbReference type="EC" id="2.4.99.28" evidence="19"/>
<feature type="transmembrane region" description="Helical" evidence="22">
    <location>
        <begin position="200"/>
        <end position="220"/>
    </location>
</feature>
<evidence type="ECO:0000256" key="13">
    <source>
        <dbReference type="ARBA" id="ARBA00023316"/>
    </source>
</evidence>
<dbReference type="GO" id="GO:0005886">
    <property type="term" value="C:plasma membrane"/>
    <property type="evidence" value="ECO:0007669"/>
    <property type="project" value="UniProtKB-SubCell"/>
</dbReference>
<dbReference type="GO" id="GO:0032153">
    <property type="term" value="C:cell division site"/>
    <property type="evidence" value="ECO:0007669"/>
    <property type="project" value="TreeGrafter"/>
</dbReference>
<evidence type="ECO:0000256" key="5">
    <source>
        <dbReference type="ARBA" id="ARBA00022676"/>
    </source>
</evidence>
<evidence type="ECO:0000256" key="7">
    <source>
        <dbReference type="ARBA" id="ARBA00022692"/>
    </source>
</evidence>
<feature type="transmembrane region" description="Helical" evidence="22">
    <location>
        <begin position="152"/>
        <end position="170"/>
    </location>
</feature>
<keyword evidence="10 22" id="KW-1133">Transmembrane helix</keyword>
<evidence type="ECO:0000256" key="2">
    <source>
        <dbReference type="ARBA" id="ARBA00004752"/>
    </source>
</evidence>
<keyword evidence="12" id="KW-0131">Cell cycle</keyword>
<evidence type="ECO:0000256" key="10">
    <source>
        <dbReference type="ARBA" id="ARBA00022989"/>
    </source>
</evidence>
<feature type="transmembrane region" description="Helical" evidence="22">
    <location>
        <begin position="176"/>
        <end position="193"/>
    </location>
</feature>
<dbReference type="InterPro" id="IPR013437">
    <property type="entry name" value="FtsW"/>
</dbReference>
<evidence type="ECO:0000256" key="4">
    <source>
        <dbReference type="ARBA" id="ARBA00022618"/>
    </source>
</evidence>
<keyword evidence="13" id="KW-0961">Cell wall biogenesis/degradation</keyword>
<dbReference type="KEGG" id="ccl:Clocl_2421"/>
<name>G8LZ52_ACECE</name>
<dbReference type="HOGENOM" id="CLU_029243_0_1_9"/>
<feature type="transmembrane region" description="Helical" evidence="22">
    <location>
        <begin position="64"/>
        <end position="82"/>
    </location>
</feature>
<keyword evidence="8" id="KW-0133">Cell shape</keyword>
<dbReference type="GO" id="GO:0008955">
    <property type="term" value="F:peptidoglycan glycosyltransferase activity"/>
    <property type="evidence" value="ECO:0007669"/>
    <property type="project" value="UniProtKB-EC"/>
</dbReference>
<dbReference type="NCBIfam" id="TIGR02614">
    <property type="entry name" value="ftsW"/>
    <property type="match status" value="1"/>
</dbReference>
<keyword evidence="5" id="KW-0328">Glycosyltransferase</keyword>
<comment type="subcellular location">
    <subcellularLocation>
        <location evidence="1">Cell membrane</location>
        <topology evidence="1">Multi-pass membrane protein</topology>
    </subcellularLocation>
</comment>
<keyword evidence="3" id="KW-1003">Cell membrane</keyword>
<keyword evidence="7 22" id="KW-0812">Transmembrane</keyword>
<reference evidence="23 24" key="2">
    <citation type="journal article" date="2012" name="Stand. Genomic Sci.">
        <title>Complete Genome Sequence of Clostridium clariflavum DSM 19732.</title>
        <authorList>
            <person name="Izquierdo J.A."/>
            <person name="Goodwin L."/>
            <person name="Davenport K.W."/>
            <person name="Teshima H."/>
            <person name="Bruce D."/>
            <person name="Detter C."/>
            <person name="Tapia R."/>
            <person name="Han S."/>
            <person name="Land M."/>
            <person name="Hauser L."/>
            <person name="Jeffries C.D."/>
            <person name="Han J."/>
            <person name="Pitluck S."/>
            <person name="Nolan M."/>
            <person name="Chen A."/>
            <person name="Huntemann M."/>
            <person name="Mavromatis K."/>
            <person name="Mikhailova N."/>
            <person name="Liolios K."/>
            <person name="Woyke T."/>
            <person name="Lynd L.R."/>
        </authorList>
    </citation>
    <scope>NUCLEOTIDE SEQUENCE [LARGE SCALE GENOMIC DNA]</scope>
    <source>
        <strain evidence="24">DSM 19732 / NBRC 101661 / EBR45</strain>
    </source>
</reference>
<comment type="catalytic activity">
    <reaction evidence="20">
        <text>[GlcNAc-(1-&gt;4)-Mur2Ac(oyl-L-Ala-gamma-D-Glu-L-Lys-D-Ala-D-Ala)](n)-di-trans,octa-cis-undecaprenyl diphosphate + beta-D-GlcNAc-(1-&gt;4)-Mur2Ac(oyl-L-Ala-gamma-D-Glu-L-Lys-D-Ala-D-Ala)-di-trans,octa-cis-undecaprenyl diphosphate = [GlcNAc-(1-&gt;4)-Mur2Ac(oyl-L-Ala-gamma-D-Glu-L-Lys-D-Ala-D-Ala)](n+1)-di-trans,octa-cis-undecaprenyl diphosphate + di-trans,octa-cis-undecaprenyl diphosphate + H(+)</text>
        <dbReference type="Rhea" id="RHEA:23708"/>
        <dbReference type="Rhea" id="RHEA-COMP:9602"/>
        <dbReference type="Rhea" id="RHEA-COMP:9603"/>
        <dbReference type="ChEBI" id="CHEBI:15378"/>
        <dbReference type="ChEBI" id="CHEBI:58405"/>
        <dbReference type="ChEBI" id="CHEBI:60033"/>
        <dbReference type="ChEBI" id="CHEBI:78435"/>
        <dbReference type="EC" id="2.4.99.28"/>
    </reaction>
</comment>
<dbReference type="GO" id="GO:0071555">
    <property type="term" value="P:cell wall organization"/>
    <property type="evidence" value="ECO:0007669"/>
    <property type="project" value="UniProtKB-KW"/>
</dbReference>
<evidence type="ECO:0000256" key="3">
    <source>
        <dbReference type="ARBA" id="ARBA00022475"/>
    </source>
</evidence>
<keyword evidence="6" id="KW-0808">Transferase</keyword>
<feature type="transmembrane region" description="Helical" evidence="22">
    <location>
        <begin position="314"/>
        <end position="339"/>
    </location>
</feature>
<feature type="transmembrane region" description="Helical" evidence="22">
    <location>
        <begin position="276"/>
        <end position="302"/>
    </location>
</feature>
<evidence type="ECO:0000256" key="1">
    <source>
        <dbReference type="ARBA" id="ARBA00004651"/>
    </source>
</evidence>
<sequence precursor="true">MKRWLKAKKGEVMASNTSKKPFDFLLFMTVLILLCLGTIMVFSAGAPHASNNMGDTYYFIKKQLMFLPLAFLAMFVTMNIDYRTLGKWSPVFLVGSIVLLIFVLLFGTVVKGARRWIYIGPLNFQPSEIAKLSVILFFSYSLSKRKNELNSFFKGFLPYLLILGIFGVLLLLEPHLSSTIVIFGVACIILFAAGAKISHFMLLAVPAIPGLVALIIFSPYRLRRLVSFLDPFKDMQGDGYQVVQSLYAIGSGGLFGRGLGKSMQKFLYIPEPYNDFIFSILAEEMGFIGVVAVLLLFLVFIWRGVKIAVNAPDVFGSLVAIGITSLVAIQVIINVAVVTSSMPVTGMPLPLFSHGGTSLVFLMSGIGILLNISRYANYDRI</sequence>
<comment type="similarity">
    <text evidence="16">Belongs to the SEDS family. FtsW subfamily.</text>
</comment>
<evidence type="ECO:0000256" key="12">
    <source>
        <dbReference type="ARBA" id="ARBA00023306"/>
    </source>
</evidence>
<dbReference type="GO" id="GO:0015648">
    <property type="term" value="F:lipid-linked peptidoglycan transporter activity"/>
    <property type="evidence" value="ECO:0007669"/>
    <property type="project" value="TreeGrafter"/>
</dbReference>
<evidence type="ECO:0000256" key="20">
    <source>
        <dbReference type="ARBA" id="ARBA00049902"/>
    </source>
</evidence>
<reference evidence="24" key="1">
    <citation type="submission" date="2011-12" db="EMBL/GenBank/DDBJ databases">
        <title>Complete sequence of Clostridium clariflavum DSM 19732.</title>
        <authorList>
            <consortium name="US DOE Joint Genome Institute"/>
            <person name="Lucas S."/>
            <person name="Han J."/>
            <person name="Lapidus A."/>
            <person name="Cheng J.-F."/>
            <person name="Goodwin L."/>
            <person name="Pitluck S."/>
            <person name="Peters L."/>
            <person name="Teshima H."/>
            <person name="Detter J.C."/>
            <person name="Han C."/>
            <person name="Tapia R."/>
            <person name="Land M."/>
            <person name="Hauser L."/>
            <person name="Kyrpides N."/>
            <person name="Ivanova N."/>
            <person name="Pagani I."/>
            <person name="Kitzmiller T."/>
            <person name="Lynd L."/>
            <person name="Izquierdo J."/>
            <person name="Woyke T."/>
        </authorList>
    </citation>
    <scope>NUCLEOTIDE SEQUENCE [LARGE SCALE GENOMIC DNA]</scope>
    <source>
        <strain evidence="24">DSM 19732 / NBRC 101661 / EBR45</strain>
    </source>
</reference>
<comment type="function">
    <text evidence="21">Peptidoglycan polymerase that is essential for cell division.</text>
</comment>
<evidence type="ECO:0000256" key="11">
    <source>
        <dbReference type="ARBA" id="ARBA00023136"/>
    </source>
</evidence>
<dbReference type="InterPro" id="IPR001182">
    <property type="entry name" value="FtsW/RodA"/>
</dbReference>
<dbReference type="GO" id="GO:0051301">
    <property type="term" value="P:cell division"/>
    <property type="evidence" value="ECO:0007669"/>
    <property type="project" value="UniProtKB-KW"/>
</dbReference>
<evidence type="ECO:0000256" key="6">
    <source>
        <dbReference type="ARBA" id="ARBA00022679"/>
    </source>
</evidence>
<gene>
    <name evidence="23" type="ordered locus">Clocl_2421</name>
</gene>
<accession>G8LZ52</accession>
<keyword evidence="24" id="KW-1185">Reference proteome</keyword>